<keyword evidence="1" id="KW-0812">Transmembrane</keyword>
<comment type="caution">
    <text evidence="2">The sequence shown here is derived from an EMBL/GenBank/DDBJ whole genome shotgun (WGS) entry which is preliminary data.</text>
</comment>
<accession>A0A9D1S9M2</accession>
<feature type="transmembrane region" description="Helical" evidence="1">
    <location>
        <begin position="306"/>
        <end position="327"/>
    </location>
</feature>
<feature type="transmembrane region" description="Helical" evidence="1">
    <location>
        <begin position="423"/>
        <end position="443"/>
    </location>
</feature>
<dbReference type="EMBL" id="DVNH01000022">
    <property type="protein sequence ID" value="HIU51607.1"/>
    <property type="molecule type" value="Genomic_DNA"/>
</dbReference>
<feature type="transmembrane region" description="Helical" evidence="1">
    <location>
        <begin position="12"/>
        <end position="32"/>
    </location>
</feature>
<name>A0A9D1S9M2_9FIRM</name>
<feature type="transmembrane region" description="Helical" evidence="1">
    <location>
        <begin position="358"/>
        <end position="377"/>
    </location>
</feature>
<reference evidence="2" key="2">
    <citation type="journal article" date="2021" name="PeerJ">
        <title>Extensive microbial diversity within the chicken gut microbiome revealed by metagenomics and culture.</title>
        <authorList>
            <person name="Gilroy R."/>
            <person name="Ravi A."/>
            <person name="Getino M."/>
            <person name="Pursley I."/>
            <person name="Horton D.L."/>
            <person name="Alikhan N.F."/>
            <person name="Baker D."/>
            <person name="Gharbi K."/>
            <person name="Hall N."/>
            <person name="Watson M."/>
            <person name="Adriaenssens E.M."/>
            <person name="Foster-Nyarko E."/>
            <person name="Jarju S."/>
            <person name="Secka A."/>
            <person name="Antonio M."/>
            <person name="Oren A."/>
            <person name="Chaudhuri R.R."/>
            <person name="La Ragione R."/>
            <person name="Hildebrand F."/>
            <person name="Pallen M.J."/>
        </authorList>
    </citation>
    <scope>NUCLEOTIDE SEQUENCE</scope>
    <source>
        <strain evidence="2">CHK195-15760</strain>
    </source>
</reference>
<keyword evidence="1" id="KW-1133">Transmembrane helix</keyword>
<dbReference type="AlphaFoldDB" id="A0A9D1S9M2"/>
<organism evidence="2 3">
    <name type="scientific">Candidatus Merdicola faecigallinarum</name>
    <dbReference type="NCBI Taxonomy" id="2840862"/>
    <lineage>
        <taxon>Bacteria</taxon>
        <taxon>Bacillati</taxon>
        <taxon>Bacillota</taxon>
        <taxon>Clostridia</taxon>
        <taxon>Candidatus Merdicola</taxon>
    </lineage>
</organism>
<feature type="transmembrane region" description="Helical" evidence="1">
    <location>
        <begin position="398"/>
        <end position="417"/>
    </location>
</feature>
<dbReference type="SUPFAM" id="SSF82866">
    <property type="entry name" value="Multidrug efflux transporter AcrB transmembrane domain"/>
    <property type="match status" value="1"/>
</dbReference>
<evidence type="ECO:0008006" key="4">
    <source>
        <dbReference type="Google" id="ProtNLM"/>
    </source>
</evidence>
<keyword evidence="1" id="KW-0472">Membrane</keyword>
<protein>
    <recommendedName>
        <fullName evidence="4">Protein translocase subunit SecD</fullName>
    </recommendedName>
</protein>
<evidence type="ECO:0000313" key="3">
    <source>
        <dbReference type="Proteomes" id="UP000824093"/>
    </source>
</evidence>
<dbReference type="Proteomes" id="UP000824093">
    <property type="component" value="Unassembled WGS sequence"/>
</dbReference>
<evidence type="ECO:0000256" key="1">
    <source>
        <dbReference type="SAM" id="Phobius"/>
    </source>
</evidence>
<sequence>MKEKRKGNHLKTVLIVLIIVLISLISFVGIYIQDKNRMANIIPDYIIGTDVEGYRVVSLNVDNSTKDIIKDADGNVIESATDEEIAEKGYTKTTEPINKPENLTTQNYEKSKEIIQQRLEELQVSDYKVRQNPEYGNIVIELKEDLNTDNIISSLTSVGKFEIQNNDTKEVLITNQDIEDVSVLYNNTTTGTDIYLGIEFNKEGTKKLEDITRTYIKSTDQDGNETEKKINMLLDGNSILTTSFTEPIVDGKLQLSVGSGSASSSNLSQYIAQATNMAVLLNHESMPITYTMESNKFIQSAINTQVVKIIVIAVAIIIGISLIVMMILYRKRGIFAAISHIGLTAVILLILRYTNVEIGIGGIIGLAFIQVMNYLLLMLILKKTKNNKKENTDFKATLIQFCFVMIPAYIVAIVFSFTTFLPIYSFGMVVFWGITLIVLYNLVITKNLLIHAKEE</sequence>
<gene>
    <name evidence="2" type="ORF">IAB70_03175</name>
</gene>
<proteinExistence type="predicted"/>
<evidence type="ECO:0000313" key="2">
    <source>
        <dbReference type="EMBL" id="HIU51607.1"/>
    </source>
</evidence>
<feature type="transmembrane region" description="Helical" evidence="1">
    <location>
        <begin position="334"/>
        <end position="352"/>
    </location>
</feature>
<dbReference type="Gene3D" id="3.30.1360.200">
    <property type="match status" value="1"/>
</dbReference>
<reference evidence="2" key="1">
    <citation type="submission" date="2020-10" db="EMBL/GenBank/DDBJ databases">
        <authorList>
            <person name="Gilroy R."/>
        </authorList>
    </citation>
    <scope>NUCLEOTIDE SEQUENCE</scope>
    <source>
        <strain evidence="2">CHK195-15760</strain>
    </source>
</reference>